<evidence type="ECO:0000313" key="2">
    <source>
        <dbReference type="Proteomes" id="UP000094455"/>
    </source>
</evidence>
<keyword evidence="2" id="KW-1185">Reference proteome</keyword>
<dbReference type="AlphaFoldDB" id="A0A1E3NHB3"/>
<proteinExistence type="predicted"/>
<dbReference type="InterPro" id="IPR008914">
    <property type="entry name" value="PEBP"/>
</dbReference>
<dbReference type="InterPro" id="IPR036610">
    <property type="entry name" value="PEBP-like_sf"/>
</dbReference>
<accession>A0A1E3NHB3</accession>
<dbReference type="GO" id="GO:0030414">
    <property type="term" value="F:peptidase inhibitor activity"/>
    <property type="evidence" value="ECO:0007669"/>
    <property type="project" value="TreeGrafter"/>
</dbReference>
<dbReference type="InterPro" id="IPR035810">
    <property type="entry name" value="PEBP_euk"/>
</dbReference>
<dbReference type="Gene3D" id="3.90.280.10">
    <property type="entry name" value="PEBP-like"/>
    <property type="match status" value="1"/>
</dbReference>
<dbReference type="GO" id="GO:0005543">
    <property type="term" value="F:phospholipid binding"/>
    <property type="evidence" value="ECO:0007669"/>
    <property type="project" value="TreeGrafter"/>
</dbReference>
<evidence type="ECO:0008006" key="3">
    <source>
        <dbReference type="Google" id="ProtNLM"/>
    </source>
</evidence>
<protein>
    <recommendedName>
        <fullName evidence="3">Phosphatidylethanolamine-binding protein</fullName>
    </recommendedName>
</protein>
<dbReference type="GeneID" id="30179596"/>
<dbReference type="GO" id="GO:0030162">
    <property type="term" value="P:regulation of proteolysis"/>
    <property type="evidence" value="ECO:0007669"/>
    <property type="project" value="TreeGrafter"/>
</dbReference>
<dbReference type="CDD" id="cd00866">
    <property type="entry name" value="PEBP_euk"/>
    <property type="match status" value="1"/>
</dbReference>
<dbReference type="PANTHER" id="PTHR11362:SF148">
    <property type="entry name" value="CARBOXYPEPTIDASE Y INHIBITOR"/>
    <property type="match status" value="1"/>
</dbReference>
<dbReference type="Proteomes" id="UP000094455">
    <property type="component" value="Unassembled WGS sequence"/>
</dbReference>
<sequence length="224" mass="24955">MGLVTISDSIKDALYKSEVIPTVIHDDHFTPKGFLMIQYKDSDKEVTMGNTLKVADTQEKPVVHFTLNLSDDHKKSPIRPDDRFTLVLTDPDAPTKGDDKWSEFCHYVVRDIKLNDFTLADTAPAPTTADGKNDIDSFGDKLTTVDLQGDALVPYMGPGPPPKTGLHRYVFLLYKQQRGKRPDAPADRPCWGTGVPGSGATEYAHKHGLELYAVNFFYAKNEQQ</sequence>
<gene>
    <name evidence="1" type="ORF">PICMEDRAFT_34840</name>
</gene>
<dbReference type="PANTHER" id="PTHR11362">
    <property type="entry name" value="PHOSPHATIDYLETHANOLAMINE-BINDING PROTEIN"/>
    <property type="match status" value="1"/>
</dbReference>
<dbReference type="STRING" id="763406.A0A1E3NHB3"/>
<dbReference type="SUPFAM" id="SSF49777">
    <property type="entry name" value="PEBP-like"/>
    <property type="match status" value="1"/>
</dbReference>
<reference evidence="1 2" key="1">
    <citation type="journal article" date="2016" name="Proc. Natl. Acad. Sci. U.S.A.">
        <title>Comparative genomics of biotechnologically important yeasts.</title>
        <authorList>
            <person name="Riley R."/>
            <person name="Haridas S."/>
            <person name="Wolfe K.H."/>
            <person name="Lopes M.R."/>
            <person name="Hittinger C.T."/>
            <person name="Goeker M."/>
            <person name="Salamov A.A."/>
            <person name="Wisecaver J.H."/>
            <person name="Long T.M."/>
            <person name="Calvey C.H."/>
            <person name="Aerts A.L."/>
            <person name="Barry K.W."/>
            <person name="Choi C."/>
            <person name="Clum A."/>
            <person name="Coughlan A.Y."/>
            <person name="Deshpande S."/>
            <person name="Douglass A.P."/>
            <person name="Hanson S.J."/>
            <person name="Klenk H.-P."/>
            <person name="LaButti K.M."/>
            <person name="Lapidus A."/>
            <person name="Lindquist E.A."/>
            <person name="Lipzen A.M."/>
            <person name="Meier-Kolthoff J.P."/>
            <person name="Ohm R.A."/>
            <person name="Otillar R.P."/>
            <person name="Pangilinan J.L."/>
            <person name="Peng Y."/>
            <person name="Rokas A."/>
            <person name="Rosa C.A."/>
            <person name="Scheuner C."/>
            <person name="Sibirny A.A."/>
            <person name="Slot J.C."/>
            <person name="Stielow J.B."/>
            <person name="Sun H."/>
            <person name="Kurtzman C.P."/>
            <person name="Blackwell M."/>
            <person name="Grigoriev I.V."/>
            <person name="Jeffries T.W."/>
        </authorList>
    </citation>
    <scope>NUCLEOTIDE SEQUENCE [LARGE SCALE GENOMIC DNA]</scope>
    <source>
        <strain evidence="1 2">NRRL Y-2026</strain>
    </source>
</reference>
<dbReference type="EMBL" id="KV454004">
    <property type="protein sequence ID" value="ODQ45509.1"/>
    <property type="molecule type" value="Genomic_DNA"/>
</dbReference>
<dbReference type="GO" id="GO:0046578">
    <property type="term" value="P:regulation of Ras protein signal transduction"/>
    <property type="evidence" value="ECO:0007669"/>
    <property type="project" value="TreeGrafter"/>
</dbReference>
<dbReference type="RefSeq" id="XP_019016622.1">
    <property type="nucleotide sequence ID" value="XM_019162909.1"/>
</dbReference>
<dbReference type="Pfam" id="PF01161">
    <property type="entry name" value="PBP"/>
    <property type="match status" value="1"/>
</dbReference>
<dbReference type="OrthoDB" id="2506647at2759"/>
<name>A0A1E3NHB3_9ASCO</name>
<organism evidence="1 2">
    <name type="scientific">Pichia membranifaciens NRRL Y-2026</name>
    <dbReference type="NCBI Taxonomy" id="763406"/>
    <lineage>
        <taxon>Eukaryota</taxon>
        <taxon>Fungi</taxon>
        <taxon>Dikarya</taxon>
        <taxon>Ascomycota</taxon>
        <taxon>Saccharomycotina</taxon>
        <taxon>Pichiomycetes</taxon>
        <taxon>Pichiales</taxon>
        <taxon>Pichiaceae</taxon>
        <taxon>Pichia</taxon>
    </lineage>
</organism>
<evidence type="ECO:0000313" key="1">
    <source>
        <dbReference type="EMBL" id="ODQ45509.1"/>
    </source>
</evidence>